<accession>A0ABS5QKK6</accession>
<reference evidence="2 3" key="1">
    <citation type="journal article" date="2021" name="Nat. Commun.">
        <title>Reductive evolution and unique predatory mode in the CPR bacterium Vampirococcus lugosii.</title>
        <authorList>
            <person name="Moreira D."/>
            <person name="Zivanovic Y."/>
            <person name="Lopez-Archilla A.I."/>
            <person name="Iniesto M."/>
            <person name="Lopez-Garcia P."/>
        </authorList>
    </citation>
    <scope>NUCLEOTIDE SEQUENCE [LARGE SCALE GENOMIC DNA]</scope>
    <source>
        <strain evidence="2">Chiprana</strain>
    </source>
</reference>
<proteinExistence type="predicted"/>
<organism evidence="2 3">
    <name type="scientific">Candidatus Vampirococcus lugosii</name>
    <dbReference type="NCBI Taxonomy" id="2789015"/>
    <lineage>
        <taxon>Bacteria</taxon>
        <taxon>Candidatus Absconditibacteriota</taxon>
        <taxon>Vampirococcus</taxon>
    </lineage>
</organism>
<dbReference type="EMBL" id="JAEDAM010000005">
    <property type="protein sequence ID" value="MBS8121554.1"/>
    <property type="molecule type" value="Genomic_DNA"/>
</dbReference>
<feature type="transmembrane region" description="Helical" evidence="1">
    <location>
        <begin position="9"/>
        <end position="26"/>
    </location>
</feature>
<gene>
    <name evidence="2" type="ORF">VAMP_8n123</name>
</gene>
<sequence length="121" mass="14046">MLFYHIGSLIKIIIGFAILYIIYNYINVYQDPIIGLGFGFFGLFLISWGISFYIFFIGYKIFSKKDNILISSKSYKTSLLFGFYIIINTSLIIMENRTQTIGIVTIVIFLFLHILTILENE</sequence>
<evidence type="ECO:0000313" key="3">
    <source>
        <dbReference type="Proteomes" id="UP000680365"/>
    </source>
</evidence>
<keyword evidence="1" id="KW-1133">Transmembrane helix</keyword>
<name>A0ABS5QKK6_9BACT</name>
<comment type="caution">
    <text evidence="2">The sequence shown here is derived from an EMBL/GenBank/DDBJ whole genome shotgun (WGS) entry which is preliminary data.</text>
</comment>
<dbReference type="Proteomes" id="UP000680365">
    <property type="component" value="Unassembled WGS sequence"/>
</dbReference>
<keyword evidence="1" id="KW-0812">Transmembrane</keyword>
<feature type="transmembrane region" description="Helical" evidence="1">
    <location>
        <begin position="32"/>
        <end position="56"/>
    </location>
</feature>
<dbReference type="RefSeq" id="WP_213348203.1">
    <property type="nucleotide sequence ID" value="NZ_JAEDAM010000005.1"/>
</dbReference>
<protein>
    <submittedName>
        <fullName evidence="2">Uncharacterized protein</fullName>
    </submittedName>
</protein>
<keyword evidence="1" id="KW-0472">Membrane</keyword>
<feature type="transmembrane region" description="Helical" evidence="1">
    <location>
        <begin position="77"/>
        <end position="94"/>
    </location>
</feature>
<keyword evidence="3" id="KW-1185">Reference proteome</keyword>
<evidence type="ECO:0000256" key="1">
    <source>
        <dbReference type="SAM" id="Phobius"/>
    </source>
</evidence>
<feature type="transmembrane region" description="Helical" evidence="1">
    <location>
        <begin position="100"/>
        <end position="118"/>
    </location>
</feature>
<evidence type="ECO:0000313" key="2">
    <source>
        <dbReference type="EMBL" id="MBS8121554.1"/>
    </source>
</evidence>